<feature type="domain" description="Bet v I/Major latex protein" evidence="1">
    <location>
        <begin position="3"/>
        <end position="148"/>
    </location>
</feature>
<reference evidence="2" key="1">
    <citation type="submission" date="2018-01" db="EMBL/GenBank/DDBJ databases">
        <authorList>
            <person name="Mao J.F."/>
        </authorList>
    </citation>
    <scope>NUCLEOTIDE SEQUENCE</scope>
    <source>
        <strain evidence="2">Huo1</strain>
        <tissue evidence="2">Leaf</tissue>
    </source>
</reference>
<dbReference type="SMART" id="SM01037">
    <property type="entry name" value="Bet_v_1"/>
    <property type="match status" value="1"/>
</dbReference>
<protein>
    <recommendedName>
        <fullName evidence="1">Bet v I/Major latex protein domain-containing protein</fullName>
    </recommendedName>
</protein>
<dbReference type="OrthoDB" id="1567931at2759"/>
<dbReference type="GO" id="GO:0006952">
    <property type="term" value="P:defense response"/>
    <property type="evidence" value="ECO:0007669"/>
    <property type="project" value="InterPro"/>
</dbReference>
<dbReference type="InterPro" id="IPR023393">
    <property type="entry name" value="START-like_dom_sf"/>
</dbReference>
<dbReference type="EMBL" id="PNBA02000018">
    <property type="protein sequence ID" value="KAG6392571.1"/>
    <property type="molecule type" value="Genomic_DNA"/>
</dbReference>
<dbReference type="SUPFAM" id="SSF55961">
    <property type="entry name" value="Bet v1-like"/>
    <property type="match status" value="1"/>
</dbReference>
<accession>A0A8X8WDB9</accession>
<keyword evidence="3" id="KW-1185">Reference proteome</keyword>
<gene>
    <name evidence="2" type="ORF">SASPL_146795</name>
</gene>
<name>A0A8X8WDB9_SALSN</name>
<proteinExistence type="predicted"/>
<sequence length="148" mass="16271">MANKVETLVASSAIKCPADKFYNFFKFNMSDIVKIFPAAFTGVELVEGEEGAVGCIKIWHYIVGAIPTTAKVLTEAIDDAAKIITFSILEGDLLKVYKSFKVTITVKDGLAEWTFEYEKATILSPPPQLYVPLVVTLCTLVDAFLLIN</sequence>
<reference evidence="2" key="2">
    <citation type="submission" date="2020-08" db="EMBL/GenBank/DDBJ databases">
        <title>Plant Genome Project.</title>
        <authorList>
            <person name="Zhang R.-G."/>
        </authorList>
    </citation>
    <scope>NUCLEOTIDE SEQUENCE</scope>
    <source>
        <strain evidence="2">Huo1</strain>
        <tissue evidence="2">Leaf</tissue>
    </source>
</reference>
<dbReference type="PANTHER" id="PTHR31907">
    <property type="entry name" value="MLP-LIKE PROTEIN 423"/>
    <property type="match status" value="1"/>
</dbReference>
<evidence type="ECO:0000313" key="2">
    <source>
        <dbReference type="EMBL" id="KAG6392571.1"/>
    </source>
</evidence>
<dbReference type="InterPro" id="IPR051761">
    <property type="entry name" value="MLP-like_ligand-binding"/>
</dbReference>
<evidence type="ECO:0000259" key="1">
    <source>
        <dbReference type="SMART" id="SM01037"/>
    </source>
</evidence>
<comment type="caution">
    <text evidence="2">The sequence shown here is derived from an EMBL/GenBank/DDBJ whole genome shotgun (WGS) entry which is preliminary data.</text>
</comment>
<evidence type="ECO:0000313" key="3">
    <source>
        <dbReference type="Proteomes" id="UP000298416"/>
    </source>
</evidence>
<dbReference type="Gene3D" id="3.30.530.20">
    <property type="match status" value="1"/>
</dbReference>
<dbReference type="CDD" id="cd07816">
    <property type="entry name" value="Bet_v1-like"/>
    <property type="match status" value="1"/>
</dbReference>
<dbReference type="Pfam" id="PF00407">
    <property type="entry name" value="Bet_v_1"/>
    <property type="match status" value="1"/>
</dbReference>
<dbReference type="AlphaFoldDB" id="A0A8X8WDB9"/>
<dbReference type="Proteomes" id="UP000298416">
    <property type="component" value="Unassembled WGS sequence"/>
</dbReference>
<organism evidence="2">
    <name type="scientific">Salvia splendens</name>
    <name type="common">Scarlet sage</name>
    <dbReference type="NCBI Taxonomy" id="180675"/>
    <lineage>
        <taxon>Eukaryota</taxon>
        <taxon>Viridiplantae</taxon>
        <taxon>Streptophyta</taxon>
        <taxon>Embryophyta</taxon>
        <taxon>Tracheophyta</taxon>
        <taxon>Spermatophyta</taxon>
        <taxon>Magnoliopsida</taxon>
        <taxon>eudicotyledons</taxon>
        <taxon>Gunneridae</taxon>
        <taxon>Pentapetalae</taxon>
        <taxon>asterids</taxon>
        <taxon>lamiids</taxon>
        <taxon>Lamiales</taxon>
        <taxon>Lamiaceae</taxon>
        <taxon>Nepetoideae</taxon>
        <taxon>Mentheae</taxon>
        <taxon>Salviinae</taxon>
        <taxon>Salvia</taxon>
        <taxon>Salvia subgen. Calosphace</taxon>
        <taxon>core Calosphace</taxon>
    </lineage>
</organism>
<dbReference type="InterPro" id="IPR000916">
    <property type="entry name" value="Bet_v_I/MLP"/>
</dbReference>